<protein>
    <submittedName>
        <fullName evidence="1">Uncharacterized protein</fullName>
    </submittedName>
</protein>
<dbReference type="AlphaFoldDB" id="A0A0E9QJ61"/>
<reference evidence="1" key="2">
    <citation type="journal article" date="2015" name="Fish Shellfish Immunol.">
        <title>Early steps in the European eel (Anguilla anguilla)-Vibrio vulnificus interaction in the gills: Role of the RtxA13 toxin.</title>
        <authorList>
            <person name="Callol A."/>
            <person name="Pajuelo D."/>
            <person name="Ebbesson L."/>
            <person name="Teles M."/>
            <person name="MacKenzie S."/>
            <person name="Amaro C."/>
        </authorList>
    </citation>
    <scope>NUCLEOTIDE SEQUENCE</scope>
</reference>
<evidence type="ECO:0000313" key="1">
    <source>
        <dbReference type="EMBL" id="JAH16547.1"/>
    </source>
</evidence>
<reference evidence="1" key="1">
    <citation type="submission" date="2014-11" db="EMBL/GenBank/DDBJ databases">
        <authorList>
            <person name="Amaro Gonzalez C."/>
        </authorList>
    </citation>
    <scope>NUCLEOTIDE SEQUENCE</scope>
</reference>
<accession>A0A0E9QJ61</accession>
<organism evidence="1">
    <name type="scientific">Anguilla anguilla</name>
    <name type="common">European freshwater eel</name>
    <name type="synonym">Muraena anguilla</name>
    <dbReference type="NCBI Taxonomy" id="7936"/>
    <lineage>
        <taxon>Eukaryota</taxon>
        <taxon>Metazoa</taxon>
        <taxon>Chordata</taxon>
        <taxon>Craniata</taxon>
        <taxon>Vertebrata</taxon>
        <taxon>Euteleostomi</taxon>
        <taxon>Actinopterygii</taxon>
        <taxon>Neopterygii</taxon>
        <taxon>Teleostei</taxon>
        <taxon>Anguilliformes</taxon>
        <taxon>Anguillidae</taxon>
        <taxon>Anguilla</taxon>
    </lineage>
</organism>
<sequence length="19" mass="2104">MPPESLPLGYSWQFSGGNH</sequence>
<proteinExistence type="predicted"/>
<dbReference type="EMBL" id="GBXM01092030">
    <property type="protein sequence ID" value="JAH16547.1"/>
    <property type="molecule type" value="Transcribed_RNA"/>
</dbReference>
<name>A0A0E9QJ61_ANGAN</name>